<evidence type="ECO:0000256" key="5">
    <source>
        <dbReference type="ARBA" id="ARBA00023242"/>
    </source>
</evidence>
<evidence type="ECO:0000256" key="4">
    <source>
        <dbReference type="ARBA" id="ARBA00022833"/>
    </source>
</evidence>
<keyword evidence="3" id="KW-0863">Zinc-finger</keyword>
<evidence type="ECO:0000313" key="7">
    <source>
        <dbReference type="Proteomes" id="UP000308197"/>
    </source>
</evidence>
<keyword evidence="2" id="KW-0479">Metal-binding</keyword>
<accession>A0A5C3NYJ0</accession>
<dbReference type="InterPro" id="IPR012337">
    <property type="entry name" value="RNaseH-like_sf"/>
</dbReference>
<proteinExistence type="predicted"/>
<name>A0A5C3NYJ0_9APHY</name>
<sequence>MTEAERVQFEQDIRPVKLILGKIRALSFKIIHSTTKLLPAWKTLCRMFGLEENLLPRDVKTRWNSTYDMVAAALKYRKVVEAICADKKLGLRKFELSGREWVIMKQLSQVFKDATLFFSRSTPNLAKVIPAIDHIDQVLTTAEVTPDKYNSTIQIACGLGKKTLNKYYLLTDASINYRIAMGAYICT</sequence>
<dbReference type="InterPro" id="IPR052035">
    <property type="entry name" value="ZnF_BED_domain_contain"/>
</dbReference>
<gene>
    <name evidence="6" type="ORF">K466DRAFT_613823</name>
</gene>
<dbReference type="GO" id="GO:0005634">
    <property type="term" value="C:nucleus"/>
    <property type="evidence" value="ECO:0007669"/>
    <property type="project" value="UniProtKB-SubCell"/>
</dbReference>
<dbReference type="Proteomes" id="UP000308197">
    <property type="component" value="Unassembled WGS sequence"/>
</dbReference>
<evidence type="ECO:0000256" key="2">
    <source>
        <dbReference type="ARBA" id="ARBA00022723"/>
    </source>
</evidence>
<keyword evidence="5" id="KW-0539">Nucleus</keyword>
<keyword evidence="4" id="KW-0862">Zinc</keyword>
<evidence type="ECO:0000256" key="1">
    <source>
        <dbReference type="ARBA" id="ARBA00004123"/>
    </source>
</evidence>
<evidence type="ECO:0000313" key="6">
    <source>
        <dbReference type="EMBL" id="TFK78513.1"/>
    </source>
</evidence>
<keyword evidence="7" id="KW-1185">Reference proteome</keyword>
<reference evidence="6 7" key="1">
    <citation type="journal article" date="2019" name="Nat. Ecol. Evol.">
        <title>Megaphylogeny resolves global patterns of mushroom evolution.</title>
        <authorList>
            <person name="Varga T."/>
            <person name="Krizsan K."/>
            <person name="Foldi C."/>
            <person name="Dima B."/>
            <person name="Sanchez-Garcia M."/>
            <person name="Sanchez-Ramirez S."/>
            <person name="Szollosi G.J."/>
            <person name="Szarkandi J.G."/>
            <person name="Papp V."/>
            <person name="Albert L."/>
            <person name="Andreopoulos W."/>
            <person name="Angelini C."/>
            <person name="Antonin V."/>
            <person name="Barry K.W."/>
            <person name="Bougher N.L."/>
            <person name="Buchanan P."/>
            <person name="Buyck B."/>
            <person name="Bense V."/>
            <person name="Catcheside P."/>
            <person name="Chovatia M."/>
            <person name="Cooper J."/>
            <person name="Damon W."/>
            <person name="Desjardin D."/>
            <person name="Finy P."/>
            <person name="Geml J."/>
            <person name="Haridas S."/>
            <person name="Hughes K."/>
            <person name="Justo A."/>
            <person name="Karasinski D."/>
            <person name="Kautmanova I."/>
            <person name="Kiss B."/>
            <person name="Kocsube S."/>
            <person name="Kotiranta H."/>
            <person name="LaButti K.M."/>
            <person name="Lechner B.E."/>
            <person name="Liimatainen K."/>
            <person name="Lipzen A."/>
            <person name="Lukacs Z."/>
            <person name="Mihaltcheva S."/>
            <person name="Morgado L.N."/>
            <person name="Niskanen T."/>
            <person name="Noordeloos M.E."/>
            <person name="Ohm R.A."/>
            <person name="Ortiz-Santana B."/>
            <person name="Ovrebo C."/>
            <person name="Racz N."/>
            <person name="Riley R."/>
            <person name="Savchenko A."/>
            <person name="Shiryaev A."/>
            <person name="Soop K."/>
            <person name="Spirin V."/>
            <person name="Szebenyi C."/>
            <person name="Tomsovsky M."/>
            <person name="Tulloss R.E."/>
            <person name="Uehling J."/>
            <person name="Grigoriev I.V."/>
            <person name="Vagvolgyi C."/>
            <person name="Papp T."/>
            <person name="Martin F.M."/>
            <person name="Miettinen O."/>
            <person name="Hibbett D.S."/>
            <person name="Nagy L.G."/>
        </authorList>
    </citation>
    <scope>NUCLEOTIDE SEQUENCE [LARGE SCALE GENOMIC DNA]</scope>
    <source>
        <strain evidence="6 7">HHB13444</strain>
    </source>
</reference>
<dbReference type="AlphaFoldDB" id="A0A5C3NYJ0"/>
<organism evidence="6 7">
    <name type="scientific">Polyporus arcularius HHB13444</name>
    <dbReference type="NCBI Taxonomy" id="1314778"/>
    <lineage>
        <taxon>Eukaryota</taxon>
        <taxon>Fungi</taxon>
        <taxon>Dikarya</taxon>
        <taxon>Basidiomycota</taxon>
        <taxon>Agaricomycotina</taxon>
        <taxon>Agaricomycetes</taxon>
        <taxon>Polyporales</taxon>
        <taxon>Polyporaceae</taxon>
        <taxon>Polyporus</taxon>
    </lineage>
</organism>
<dbReference type="InParanoid" id="A0A5C3NYJ0"/>
<comment type="subcellular location">
    <subcellularLocation>
        <location evidence="1">Nucleus</location>
    </subcellularLocation>
</comment>
<dbReference type="SUPFAM" id="SSF53098">
    <property type="entry name" value="Ribonuclease H-like"/>
    <property type="match status" value="1"/>
</dbReference>
<evidence type="ECO:0000256" key="3">
    <source>
        <dbReference type="ARBA" id="ARBA00022771"/>
    </source>
</evidence>
<dbReference type="PANTHER" id="PTHR46481">
    <property type="entry name" value="ZINC FINGER BED DOMAIN-CONTAINING PROTEIN 4"/>
    <property type="match status" value="1"/>
</dbReference>
<dbReference type="GO" id="GO:0008270">
    <property type="term" value="F:zinc ion binding"/>
    <property type="evidence" value="ECO:0007669"/>
    <property type="project" value="UniProtKB-KW"/>
</dbReference>
<protein>
    <submittedName>
        <fullName evidence="6">Uncharacterized protein</fullName>
    </submittedName>
</protein>
<dbReference type="PANTHER" id="PTHR46481:SF10">
    <property type="entry name" value="ZINC FINGER BED DOMAIN-CONTAINING PROTEIN 39"/>
    <property type="match status" value="1"/>
</dbReference>
<dbReference type="EMBL" id="ML212488">
    <property type="protein sequence ID" value="TFK78513.1"/>
    <property type="molecule type" value="Genomic_DNA"/>
</dbReference>